<dbReference type="Proteomes" id="UP001487740">
    <property type="component" value="Unassembled WGS sequence"/>
</dbReference>
<dbReference type="PRINTS" id="PR01273">
    <property type="entry name" value="INVTBRTCOLOR"/>
</dbReference>
<sequence length="257" mass="28538">MNDLPLASFQGSLSTAAVIMQAAGRSVAVAVVVVGVLAATTTAHVMGLGSCRKFDGMKDFDPARFTGTWYVLNKLGTRSDCLSVTYNLTEDGQGFRVKEVRRPPYSDIIPLDLVVTNVGSLKSHGAASEFIATWENSFLPDMKSDYRVIDTDYDNYAIDYECHQVAFIKRRSATILSRQKELNPELIMQLKETLITKFDVPGERLNTIDQSTCIDTEANDFNVVIDEKGLSSAYQEMDRLAKLPYEKAAKEIAKKKE</sequence>
<protein>
    <recommendedName>
        <fullName evidence="9">Apolipoprotein D</fullName>
    </recommendedName>
</protein>
<dbReference type="EMBL" id="JARAKH010000010">
    <property type="protein sequence ID" value="KAK8400398.1"/>
    <property type="molecule type" value="Genomic_DNA"/>
</dbReference>
<organism evidence="7 8">
    <name type="scientific">Scylla paramamosain</name>
    <name type="common">Mud crab</name>
    <dbReference type="NCBI Taxonomy" id="85552"/>
    <lineage>
        <taxon>Eukaryota</taxon>
        <taxon>Metazoa</taxon>
        <taxon>Ecdysozoa</taxon>
        <taxon>Arthropoda</taxon>
        <taxon>Crustacea</taxon>
        <taxon>Multicrustacea</taxon>
        <taxon>Malacostraca</taxon>
        <taxon>Eumalacostraca</taxon>
        <taxon>Eucarida</taxon>
        <taxon>Decapoda</taxon>
        <taxon>Pleocyemata</taxon>
        <taxon>Brachyura</taxon>
        <taxon>Eubrachyura</taxon>
        <taxon>Portunoidea</taxon>
        <taxon>Portunidae</taxon>
        <taxon>Portuninae</taxon>
        <taxon>Scylla</taxon>
    </lineage>
</organism>
<evidence type="ECO:0000313" key="7">
    <source>
        <dbReference type="EMBL" id="KAK8400398.1"/>
    </source>
</evidence>
<dbReference type="PANTHER" id="PTHR10612">
    <property type="entry name" value="APOLIPOPROTEIN D"/>
    <property type="match status" value="1"/>
</dbReference>
<keyword evidence="6" id="KW-1133">Transmembrane helix</keyword>
<keyword evidence="2" id="KW-0964">Secreted</keyword>
<gene>
    <name evidence="7" type="ORF">O3P69_003225</name>
</gene>
<dbReference type="PANTHER" id="PTHR10612:SF49">
    <property type="entry name" value="APOLIPOPROTEIN D-LIKE PROTEIN"/>
    <property type="match status" value="1"/>
</dbReference>
<dbReference type="GO" id="GO:0006629">
    <property type="term" value="P:lipid metabolic process"/>
    <property type="evidence" value="ECO:0007669"/>
    <property type="project" value="TreeGrafter"/>
</dbReference>
<dbReference type="GO" id="GO:0005576">
    <property type="term" value="C:extracellular region"/>
    <property type="evidence" value="ECO:0007669"/>
    <property type="project" value="UniProtKB-SubCell"/>
</dbReference>
<feature type="transmembrane region" description="Helical" evidence="6">
    <location>
        <begin position="26"/>
        <end position="48"/>
    </location>
</feature>
<reference evidence="7 8" key="1">
    <citation type="submission" date="2023-03" db="EMBL/GenBank/DDBJ databases">
        <title>High-quality genome of Scylla paramamosain provides insights in environmental adaptation.</title>
        <authorList>
            <person name="Zhang L."/>
        </authorList>
    </citation>
    <scope>NUCLEOTIDE SEQUENCE [LARGE SCALE GENOMIC DNA]</scope>
    <source>
        <strain evidence="7">LZ_2023a</strain>
        <tissue evidence="7">Muscle</tissue>
    </source>
</reference>
<keyword evidence="3" id="KW-0732">Signal</keyword>
<dbReference type="Pfam" id="PF03973">
    <property type="entry name" value="Triabin"/>
    <property type="match status" value="1"/>
</dbReference>
<comment type="caution">
    <text evidence="7">The sequence shown here is derived from an EMBL/GenBank/DDBJ whole genome shotgun (WGS) entry which is preliminary data.</text>
</comment>
<name>A0AAW0UMH4_SCYPA</name>
<evidence type="ECO:0000256" key="5">
    <source>
        <dbReference type="ARBA" id="ARBA00034121"/>
    </source>
</evidence>
<dbReference type="GO" id="GO:0000302">
    <property type="term" value="P:response to reactive oxygen species"/>
    <property type="evidence" value="ECO:0007669"/>
    <property type="project" value="TreeGrafter"/>
</dbReference>
<dbReference type="GO" id="GO:0031409">
    <property type="term" value="F:pigment binding"/>
    <property type="evidence" value="ECO:0007669"/>
    <property type="project" value="InterPro"/>
</dbReference>
<evidence type="ECO:0000256" key="4">
    <source>
        <dbReference type="ARBA" id="ARBA00023157"/>
    </source>
</evidence>
<dbReference type="AlphaFoldDB" id="A0AAW0UMH4"/>
<dbReference type="PRINTS" id="PR00179">
    <property type="entry name" value="LIPOCALIN"/>
</dbReference>
<keyword evidence="6" id="KW-0812">Transmembrane</keyword>
<keyword evidence="4" id="KW-1015">Disulfide bond</keyword>
<evidence type="ECO:0000313" key="8">
    <source>
        <dbReference type="Proteomes" id="UP001487740"/>
    </source>
</evidence>
<dbReference type="PROSITE" id="PS00213">
    <property type="entry name" value="LIPOCALIN"/>
    <property type="match status" value="1"/>
</dbReference>
<evidence type="ECO:0000256" key="2">
    <source>
        <dbReference type="ARBA" id="ARBA00022525"/>
    </source>
</evidence>
<evidence type="ECO:0000256" key="3">
    <source>
        <dbReference type="ARBA" id="ARBA00022729"/>
    </source>
</evidence>
<proteinExistence type="inferred from homology"/>
<comment type="subcellular location">
    <subcellularLocation>
        <location evidence="1">Secreted</location>
    </subcellularLocation>
</comment>
<dbReference type="SUPFAM" id="SSF50814">
    <property type="entry name" value="Lipocalins"/>
    <property type="match status" value="1"/>
</dbReference>
<dbReference type="InterPro" id="IPR012674">
    <property type="entry name" value="Calycin"/>
</dbReference>
<dbReference type="GO" id="GO:0030682">
    <property type="term" value="P:symbiont-mediated perturbation of host defenses"/>
    <property type="evidence" value="ECO:0007669"/>
    <property type="project" value="InterPro"/>
</dbReference>
<dbReference type="InterPro" id="IPR022272">
    <property type="entry name" value="Lipocalin_CS"/>
</dbReference>
<evidence type="ECO:0000256" key="1">
    <source>
        <dbReference type="ARBA" id="ARBA00004613"/>
    </source>
</evidence>
<evidence type="ECO:0008006" key="9">
    <source>
        <dbReference type="Google" id="ProtNLM"/>
    </source>
</evidence>
<dbReference type="InterPro" id="IPR003057">
    <property type="entry name" value="Invtbrt_color"/>
</dbReference>
<keyword evidence="8" id="KW-1185">Reference proteome</keyword>
<evidence type="ECO:0000256" key="6">
    <source>
        <dbReference type="SAM" id="Phobius"/>
    </source>
</evidence>
<accession>A0AAW0UMH4</accession>
<dbReference type="GO" id="GO:0005737">
    <property type="term" value="C:cytoplasm"/>
    <property type="evidence" value="ECO:0007669"/>
    <property type="project" value="TreeGrafter"/>
</dbReference>
<keyword evidence="6" id="KW-0472">Membrane</keyword>
<comment type="similarity">
    <text evidence="5">Belongs to the calycin superfamily. Triabin family.</text>
</comment>
<dbReference type="Gene3D" id="2.40.128.20">
    <property type="match status" value="1"/>
</dbReference>
<dbReference type="InterPro" id="IPR005657">
    <property type="entry name" value="Triabi/Procalin"/>
</dbReference>